<dbReference type="Proteomes" id="UP000034164">
    <property type="component" value="Unassembled WGS sequence"/>
</dbReference>
<dbReference type="EMBL" id="LCZI01000154">
    <property type="protein sequence ID" value="KKZ68113.1"/>
    <property type="molecule type" value="Genomic_DNA"/>
</dbReference>
<dbReference type="AlphaFoldDB" id="A0A0G2IC53"/>
<dbReference type="VEuPathDB" id="FungiDB:EMCG_06223"/>
<evidence type="ECO:0000313" key="2">
    <source>
        <dbReference type="Proteomes" id="UP000034164"/>
    </source>
</evidence>
<protein>
    <submittedName>
        <fullName evidence="1">Uncharacterized protein</fullName>
    </submittedName>
</protein>
<dbReference type="OrthoDB" id="10412750at2759"/>
<evidence type="ECO:0000313" key="1">
    <source>
        <dbReference type="EMBL" id="KKZ68113.1"/>
    </source>
</evidence>
<reference evidence="2" key="1">
    <citation type="journal article" date="2015" name="PLoS Genet.">
        <title>The dynamic genome and transcriptome of the human fungal pathogen Blastomyces and close relative Emmonsia.</title>
        <authorList>
            <person name="Munoz J.F."/>
            <person name="Gauthier G.M."/>
            <person name="Desjardins C.A."/>
            <person name="Gallo J.E."/>
            <person name="Holder J."/>
            <person name="Sullivan T.D."/>
            <person name="Marty A.J."/>
            <person name="Carmen J.C."/>
            <person name="Chen Z."/>
            <person name="Ding L."/>
            <person name="Gujja S."/>
            <person name="Magrini V."/>
            <person name="Misas E."/>
            <person name="Mitreva M."/>
            <person name="Priest M."/>
            <person name="Saif S."/>
            <person name="Whiston E.A."/>
            <person name="Young S."/>
            <person name="Zeng Q."/>
            <person name="Goldman W.E."/>
            <person name="Mardis E.R."/>
            <person name="Taylor J.W."/>
            <person name="McEwen J.G."/>
            <person name="Clay O.K."/>
            <person name="Klein B.S."/>
            <person name="Cuomo C.A."/>
        </authorList>
    </citation>
    <scope>NUCLEOTIDE SEQUENCE [LARGE SCALE GENOMIC DNA]</scope>
    <source>
        <strain evidence="2">UAMH 3008</strain>
    </source>
</reference>
<gene>
    <name evidence="1" type="ORF">EMCG_06223</name>
</gene>
<sequence length="100" mass="11249">MSGSMQPALGQGIIANLEAKKRELEELQVRQTDLMNFINSLRHRRQELEQLTTSARKALDIRSDEQGGLTLDQEIGQYEEELVNIGSRISAIHSSIELLS</sequence>
<name>A0A0G2IC53_9EURO</name>
<comment type="caution">
    <text evidence="1">The sequence shown here is derived from an EMBL/GenBank/DDBJ whole genome shotgun (WGS) entry which is preliminary data.</text>
</comment>
<accession>A0A0G2IC53</accession>
<proteinExistence type="predicted"/>
<organism evidence="1 2">
    <name type="scientific">[Emmonsia] crescens</name>
    <dbReference type="NCBI Taxonomy" id="73230"/>
    <lineage>
        <taxon>Eukaryota</taxon>
        <taxon>Fungi</taxon>
        <taxon>Dikarya</taxon>
        <taxon>Ascomycota</taxon>
        <taxon>Pezizomycotina</taxon>
        <taxon>Eurotiomycetes</taxon>
        <taxon>Eurotiomycetidae</taxon>
        <taxon>Onygenales</taxon>
        <taxon>Ajellomycetaceae</taxon>
        <taxon>Emergomyces</taxon>
    </lineage>
</organism>